<proteinExistence type="predicted"/>
<evidence type="ECO:0000313" key="2">
    <source>
        <dbReference type="Proteomes" id="UP000054223"/>
    </source>
</evidence>
<dbReference type="AlphaFoldDB" id="A0A9X0HP42"/>
<sequence length="113" mass="12131">MPPIVAELPAAPEEPAAPTVFVPVPLTSEVELLLPGLVDAPEVIPLLASSVTVLPAVLEPVVPVVVVELLHALPSIIATATRRKEVAFIVFIVSFKIFRHLYDSTILLLTFSF</sequence>
<organism evidence="1 2">
    <name type="scientific">Solirubrum puertoriconensis</name>
    <dbReference type="NCBI Taxonomy" id="1751427"/>
    <lineage>
        <taxon>Bacteria</taxon>
        <taxon>Pseudomonadati</taxon>
        <taxon>Bacteroidota</taxon>
        <taxon>Cytophagia</taxon>
        <taxon>Cytophagales</taxon>
    </lineage>
</organism>
<name>A0A9X0HP42_SOLP1</name>
<protein>
    <submittedName>
        <fullName evidence="1">Uncharacterized protein</fullName>
    </submittedName>
</protein>
<evidence type="ECO:0000313" key="1">
    <source>
        <dbReference type="EMBL" id="KUG09493.1"/>
    </source>
</evidence>
<comment type="caution">
    <text evidence="1">The sequence shown here is derived from an EMBL/GenBank/DDBJ whole genome shotgun (WGS) entry which is preliminary data.</text>
</comment>
<accession>A0A9X0HP42</accession>
<gene>
    <name evidence="1" type="ORF">ASU33_17395</name>
</gene>
<keyword evidence="2" id="KW-1185">Reference proteome</keyword>
<dbReference type="EMBL" id="LNAL01000003">
    <property type="protein sequence ID" value="KUG09493.1"/>
    <property type="molecule type" value="Genomic_DNA"/>
</dbReference>
<dbReference type="Proteomes" id="UP000054223">
    <property type="component" value="Unassembled WGS sequence"/>
</dbReference>
<reference evidence="1 2" key="1">
    <citation type="submission" date="2015-11" db="EMBL/GenBank/DDBJ databases">
        <title>Solirubrum puertoriconensis gen. nov. an environmental bacteria isolated in Puerto Rico.</title>
        <authorList>
            <person name="Cuebas-Irizarry M.F."/>
            <person name="Montalvo-Rodriguez R."/>
        </authorList>
    </citation>
    <scope>NUCLEOTIDE SEQUENCE [LARGE SCALE GENOMIC DNA]</scope>
    <source>
        <strain evidence="1 2">MC1A</strain>
    </source>
</reference>